<gene>
    <name evidence="2" type="ORF">K227x_54410</name>
</gene>
<dbReference type="Proteomes" id="UP000318538">
    <property type="component" value="Chromosome"/>
</dbReference>
<proteinExistence type="predicted"/>
<evidence type="ECO:0000313" key="2">
    <source>
        <dbReference type="EMBL" id="QDT07016.1"/>
    </source>
</evidence>
<evidence type="ECO:0000256" key="1">
    <source>
        <dbReference type="SAM" id="SignalP"/>
    </source>
</evidence>
<evidence type="ECO:0008006" key="4">
    <source>
        <dbReference type="Google" id="ProtNLM"/>
    </source>
</evidence>
<dbReference type="AlphaFoldDB" id="A0A517NIQ3"/>
<feature type="chain" id="PRO_5022226225" description="PEP-CTERM protein-sorting domain-containing protein" evidence="1">
    <location>
        <begin position="29"/>
        <end position="234"/>
    </location>
</feature>
<accession>A0A517NIQ3</accession>
<keyword evidence="3" id="KW-1185">Reference proteome</keyword>
<evidence type="ECO:0000313" key="3">
    <source>
        <dbReference type="Proteomes" id="UP000318538"/>
    </source>
</evidence>
<protein>
    <recommendedName>
        <fullName evidence="4">PEP-CTERM protein-sorting domain-containing protein</fullName>
    </recommendedName>
</protein>
<dbReference type="NCBIfam" id="TIGR02595">
    <property type="entry name" value="PEP_CTERM"/>
    <property type="match status" value="1"/>
</dbReference>
<reference evidence="2 3" key="1">
    <citation type="submission" date="2019-02" db="EMBL/GenBank/DDBJ databases">
        <title>Deep-cultivation of Planctomycetes and their phenomic and genomic characterization uncovers novel biology.</title>
        <authorList>
            <person name="Wiegand S."/>
            <person name="Jogler M."/>
            <person name="Boedeker C."/>
            <person name="Pinto D."/>
            <person name="Vollmers J."/>
            <person name="Rivas-Marin E."/>
            <person name="Kohn T."/>
            <person name="Peeters S.H."/>
            <person name="Heuer A."/>
            <person name="Rast P."/>
            <person name="Oberbeckmann S."/>
            <person name="Bunk B."/>
            <person name="Jeske O."/>
            <person name="Meyerdierks A."/>
            <person name="Storesund J.E."/>
            <person name="Kallscheuer N."/>
            <person name="Luecker S."/>
            <person name="Lage O.M."/>
            <person name="Pohl T."/>
            <person name="Merkel B.J."/>
            <person name="Hornburger P."/>
            <person name="Mueller R.-W."/>
            <person name="Bruemmer F."/>
            <person name="Labrenz M."/>
            <person name="Spormann A.M."/>
            <person name="Op den Camp H."/>
            <person name="Overmann J."/>
            <person name="Amann R."/>
            <person name="Jetten M.S.M."/>
            <person name="Mascher T."/>
            <person name="Medema M.H."/>
            <person name="Devos D.P."/>
            <person name="Kaster A.-K."/>
            <person name="Ovreas L."/>
            <person name="Rohde M."/>
            <person name="Galperin M.Y."/>
            <person name="Jogler C."/>
        </authorList>
    </citation>
    <scope>NUCLEOTIDE SEQUENCE [LARGE SCALE GENOMIC DNA]</scope>
    <source>
        <strain evidence="2 3">K22_7</strain>
    </source>
</reference>
<dbReference type="KEGG" id="rlc:K227x_54410"/>
<keyword evidence="1" id="KW-0732">Signal</keyword>
<name>A0A517NIQ3_9BACT</name>
<dbReference type="InterPro" id="IPR013424">
    <property type="entry name" value="Ice-binding_C"/>
</dbReference>
<feature type="signal peptide" evidence="1">
    <location>
        <begin position="1"/>
        <end position="28"/>
    </location>
</feature>
<organism evidence="2 3">
    <name type="scientific">Rubripirellula lacrimiformis</name>
    <dbReference type="NCBI Taxonomy" id="1930273"/>
    <lineage>
        <taxon>Bacteria</taxon>
        <taxon>Pseudomonadati</taxon>
        <taxon>Planctomycetota</taxon>
        <taxon>Planctomycetia</taxon>
        <taxon>Pirellulales</taxon>
        <taxon>Pirellulaceae</taxon>
        <taxon>Rubripirellula</taxon>
    </lineage>
</organism>
<dbReference type="EMBL" id="CP036525">
    <property type="protein sequence ID" value="QDT07016.1"/>
    <property type="molecule type" value="Genomic_DNA"/>
</dbReference>
<dbReference type="OrthoDB" id="288817at2"/>
<sequence length="234" mass="24366" precursor="true">MIKKFLRLGSPLAAFCMSVALSASTANAAILMNYSSGGGGFTIAPTNVDPSITGDALTAERGLRSLGLTNSYGFGDWDPTSNSFDDAVAVFDFWTWGFSVNSGENVVNLEGMDIRLVRNFSGPDAFEIQASVNGGAALALFSHDFGGEPNPVNFFGIDLGGLGTLTPGDRVDFTLAAFNSTSTSGNFGLVNFNNGSPGLVVNGSVTAVPEPSMIAVLSLLSTGGLIVRRYRKKV</sequence>